<dbReference type="Proteomes" id="UP000186341">
    <property type="component" value="Unassembled WGS sequence"/>
</dbReference>
<evidence type="ECO:0008006" key="3">
    <source>
        <dbReference type="Google" id="ProtNLM"/>
    </source>
</evidence>
<proteinExistence type="predicted"/>
<keyword evidence="2" id="KW-1185">Reference proteome</keyword>
<protein>
    <recommendedName>
        <fullName evidence="3">AdoMet activation domain-containing protein</fullName>
    </recommendedName>
</protein>
<dbReference type="GeneID" id="82203547"/>
<dbReference type="Gene3D" id="3.40.109.40">
    <property type="match status" value="1"/>
</dbReference>
<organism evidence="1 2">
    <name type="scientific">Ileibacterium valens</name>
    <dbReference type="NCBI Taxonomy" id="1862668"/>
    <lineage>
        <taxon>Bacteria</taxon>
        <taxon>Bacillati</taxon>
        <taxon>Bacillota</taxon>
        <taxon>Erysipelotrichia</taxon>
        <taxon>Erysipelotrichales</taxon>
        <taxon>Erysipelotrichaceae</taxon>
        <taxon>Ileibacterium</taxon>
    </lineage>
</organism>
<accession>A0A1U7NDX3</accession>
<dbReference type="InterPro" id="IPR037010">
    <property type="entry name" value="VitB12-dep_Met_synth_activ_sf"/>
</dbReference>
<dbReference type="AlphaFoldDB" id="A0A1U7NDX3"/>
<dbReference type="SUPFAM" id="SSF56507">
    <property type="entry name" value="Methionine synthase activation domain-like"/>
    <property type="match status" value="1"/>
</dbReference>
<dbReference type="EMBL" id="MPJW01000198">
    <property type="protein sequence ID" value="OLU37577.1"/>
    <property type="molecule type" value="Genomic_DNA"/>
</dbReference>
<name>A0A1U7NDX3_9FIRM</name>
<evidence type="ECO:0000313" key="1">
    <source>
        <dbReference type="EMBL" id="OLU37577.1"/>
    </source>
</evidence>
<reference evidence="1 2" key="1">
    <citation type="submission" date="2016-11" db="EMBL/GenBank/DDBJ databases">
        <title>Description of two novel members of the family Erysipelotrichaceae: Ileibacterium lipovorans gen. nov., sp. nov. and Dubosiella newyorkensis, gen. nov., sp. nov.</title>
        <authorList>
            <person name="Cox L.M."/>
            <person name="Sohn J."/>
            <person name="Tyrrell K.L."/>
            <person name="Citron D.M."/>
            <person name="Lawson P.A."/>
            <person name="Patel N.B."/>
            <person name="Iizumi T."/>
            <person name="Perez-Perez G.I."/>
            <person name="Goldstein E.J."/>
            <person name="Blaser M.J."/>
        </authorList>
    </citation>
    <scope>NUCLEOTIDE SEQUENCE [LARGE SCALE GENOMIC DNA]</scope>
    <source>
        <strain evidence="1 2">NYU-BL-A3</strain>
    </source>
</reference>
<sequence>MNKKVMIPGVDLDLALIYSGCKKPFQNELVMKMDQLHEELQSSVMPKTYWRLFDLEFLDNKVALKGTSIVLEGELAAKRLQECKQVVFMAGTLSIGFDQKLASKSLVNASDALLFDSLGSSAIESVMDQIEQEIQQDLPDIRLLPRFSCGYGDLPLKLQKDLFREFDLSRKCGIYLSDSLMMNPTKSITAFAGVKNQMIMDCCSMETKISKQKNHNCDECTMKSKCEYSKTISY</sequence>
<dbReference type="OrthoDB" id="9816190at2"/>
<comment type="caution">
    <text evidence="1">The sequence shown here is derived from an EMBL/GenBank/DDBJ whole genome shotgun (WGS) entry which is preliminary data.</text>
</comment>
<dbReference type="GO" id="GO:0008705">
    <property type="term" value="F:methionine synthase activity"/>
    <property type="evidence" value="ECO:0007669"/>
    <property type="project" value="InterPro"/>
</dbReference>
<gene>
    <name evidence="1" type="ORF">BO222_10330</name>
</gene>
<evidence type="ECO:0000313" key="2">
    <source>
        <dbReference type="Proteomes" id="UP000186341"/>
    </source>
</evidence>
<dbReference type="RefSeq" id="WP_075820737.1">
    <property type="nucleotide sequence ID" value="NZ_CAOUMU010000088.1"/>
</dbReference>